<gene>
    <name evidence="2" type="ORF">Lalb_Chr16g0389151</name>
</gene>
<evidence type="ECO:0000313" key="2">
    <source>
        <dbReference type="EMBL" id="KAE9597679.1"/>
    </source>
</evidence>
<evidence type="ECO:0000313" key="3">
    <source>
        <dbReference type="Proteomes" id="UP000447434"/>
    </source>
</evidence>
<sequence length="52" mass="5677">MNQLHEICGIGISSPLALSFVAGGGGKVMYPIPLLINSILLIIFHFLFILFF</sequence>
<protein>
    <submittedName>
        <fullName evidence="2">Uncharacterized protein</fullName>
    </submittedName>
</protein>
<keyword evidence="1" id="KW-0472">Membrane</keyword>
<feature type="transmembrane region" description="Helical" evidence="1">
    <location>
        <begin position="32"/>
        <end position="51"/>
    </location>
</feature>
<dbReference type="Proteomes" id="UP000447434">
    <property type="component" value="Chromosome 16"/>
</dbReference>
<keyword evidence="1" id="KW-1133">Transmembrane helix</keyword>
<comment type="caution">
    <text evidence="2">The sequence shown here is derived from an EMBL/GenBank/DDBJ whole genome shotgun (WGS) entry which is preliminary data.</text>
</comment>
<evidence type="ECO:0000256" key="1">
    <source>
        <dbReference type="SAM" id="Phobius"/>
    </source>
</evidence>
<dbReference type="AlphaFoldDB" id="A0A6A4PC07"/>
<keyword evidence="3" id="KW-1185">Reference proteome</keyword>
<dbReference type="EMBL" id="WOCE01000016">
    <property type="protein sequence ID" value="KAE9597679.1"/>
    <property type="molecule type" value="Genomic_DNA"/>
</dbReference>
<proteinExistence type="predicted"/>
<name>A0A6A4PC07_LUPAL</name>
<organism evidence="2 3">
    <name type="scientific">Lupinus albus</name>
    <name type="common">White lupine</name>
    <name type="synonym">Lupinus termis</name>
    <dbReference type="NCBI Taxonomy" id="3870"/>
    <lineage>
        <taxon>Eukaryota</taxon>
        <taxon>Viridiplantae</taxon>
        <taxon>Streptophyta</taxon>
        <taxon>Embryophyta</taxon>
        <taxon>Tracheophyta</taxon>
        <taxon>Spermatophyta</taxon>
        <taxon>Magnoliopsida</taxon>
        <taxon>eudicotyledons</taxon>
        <taxon>Gunneridae</taxon>
        <taxon>Pentapetalae</taxon>
        <taxon>rosids</taxon>
        <taxon>fabids</taxon>
        <taxon>Fabales</taxon>
        <taxon>Fabaceae</taxon>
        <taxon>Papilionoideae</taxon>
        <taxon>50 kb inversion clade</taxon>
        <taxon>genistoids sensu lato</taxon>
        <taxon>core genistoids</taxon>
        <taxon>Genisteae</taxon>
        <taxon>Lupinus</taxon>
    </lineage>
</organism>
<reference evidence="3" key="1">
    <citation type="journal article" date="2020" name="Nat. Commun.">
        <title>Genome sequence of the cluster root forming white lupin.</title>
        <authorList>
            <person name="Hufnagel B."/>
            <person name="Marques A."/>
            <person name="Soriano A."/>
            <person name="Marques L."/>
            <person name="Divol F."/>
            <person name="Doumas P."/>
            <person name="Sallet E."/>
            <person name="Mancinotti D."/>
            <person name="Carrere S."/>
            <person name="Marande W."/>
            <person name="Arribat S."/>
            <person name="Keller J."/>
            <person name="Huneau C."/>
            <person name="Blein T."/>
            <person name="Aime D."/>
            <person name="Laguerre M."/>
            <person name="Taylor J."/>
            <person name="Schubert V."/>
            <person name="Nelson M."/>
            <person name="Geu-Flores F."/>
            <person name="Crespi M."/>
            <person name="Gallardo-Guerrero K."/>
            <person name="Delaux P.-M."/>
            <person name="Salse J."/>
            <person name="Berges H."/>
            <person name="Guyot R."/>
            <person name="Gouzy J."/>
            <person name="Peret B."/>
        </authorList>
    </citation>
    <scope>NUCLEOTIDE SEQUENCE [LARGE SCALE GENOMIC DNA]</scope>
    <source>
        <strain evidence="3">cv. Amiga</strain>
    </source>
</reference>
<accession>A0A6A4PC07</accession>
<keyword evidence="1" id="KW-0812">Transmembrane</keyword>
<feature type="transmembrane region" description="Helical" evidence="1">
    <location>
        <begin position="7"/>
        <end position="26"/>
    </location>
</feature>